<organism evidence="4">
    <name type="scientific">candidate division WOR-3 bacterium</name>
    <dbReference type="NCBI Taxonomy" id="2052148"/>
    <lineage>
        <taxon>Bacteria</taxon>
        <taxon>Bacteria division WOR-3</taxon>
    </lineage>
</organism>
<evidence type="ECO:0000256" key="1">
    <source>
        <dbReference type="SAM" id="Coils"/>
    </source>
</evidence>
<gene>
    <name evidence="4" type="ORF">ENV60_10035</name>
</gene>
<dbReference type="Pfam" id="PF24481">
    <property type="entry name" value="CT398_CC"/>
    <property type="match status" value="1"/>
</dbReference>
<proteinExistence type="predicted"/>
<keyword evidence="1" id="KW-0175">Coiled coil</keyword>
<reference evidence="4" key="1">
    <citation type="journal article" date="2020" name="mSystems">
        <title>Genome- and Community-Level Interaction Insights into Carbon Utilization and Element Cycling Functions of Hydrothermarchaeota in Hydrothermal Sediment.</title>
        <authorList>
            <person name="Zhou Z."/>
            <person name="Liu Y."/>
            <person name="Xu W."/>
            <person name="Pan J."/>
            <person name="Luo Z.H."/>
            <person name="Li M."/>
        </authorList>
    </citation>
    <scope>NUCLEOTIDE SEQUENCE [LARGE SCALE GENOMIC DNA]</scope>
    <source>
        <strain evidence="4">SpSt-774</strain>
    </source>
</reference>
<feature type="domain" description="CT398-like coiled coil hairpin" evidence="3">
    <location>
        <begin position="13"/>
        <end position="184"/>
    </location>
</feature>
<evidence type="ECO:0000259" key="2">
    <source>
        <dbReference type="Pfam" id="PF02591"/>
    </source>
</evidence>
<evidence type="ECO:0000313" key="4">
    <source>
        <dbReference type="EMBL" id="HGV98614.1"/>
    </source>
</evidence>
<dbReference type="EMBL" id="DTGZ01000192">
    <property type="protein sequence ID" value="HGV98614.1"/>
    <property type="molecule type" value="Genomic_DNA"/>
</dbReference>
<comment type="caution">
    <text evidence="4">The sequence shown here is derived from an EMBL/GenBank/DDBJ whole genome shotgun (WGS) entry which is preliminary data.</text>
</comment>
<sequence>MEEVLELLVRIKDLDEEIKNNENQLNGIPALILKLQREIEKANNQLNQKKARIQEIKKVYKIKDGDIAENQTKIEKLNQQMHSVKTNEEYRAIVKEIEYLKNTNHKIEDEMIQLLEEEERLKNEIAKLERETNEIITKKNKEIEELKKKEVSLKERQKIARLTYQDQVNKLPNDIKVIYERVSKVRDRAICIITDEGVCTGCFFNLTPQTMNELKQKSHLILCDNCGRILIYGQ</sequence>
<dbReference type="AlphaFoldDB" id="A0A7C4XC72"/>
<dbReference type="Gene3D" id="1.10.287.1490">
    <property type="match status" value="1"/>
</dbReference>
<evidence type="ECO:0000259" key="3">
    <source>
        <dbReference type="Pfam" id="PF24481"/>
    </source>
</evidence>
<dbReference type="InterPro" id="IPR056003">
    <property type="entry name" value="CT398_CC_hairpin"/>
</dbReference>
<name>A0A7C4XC72_UNCW3</name>
<protein>
    <submittedName>
        <fullName evidence="4">Uncharacterized protein</fullName>
    </submittedName>
</protein>
<dbReference type="InterPro" id="IPR003743">
    <property type="entry name" value="Zf-RING_7"/>
</dbReference>
<accession>A0A7C4XC72</accession>
<dbReference type="Pfam" id="PF02591">
    <property type="entry name" value="Zn_ribbon_9"/>
    <property type="match status" value="1"/>
</dbReference>
<feature type="domain" description="C4-type zinc ribbon" evidence="2">
    <location>
        <begin position="198"/>
        <end position="230"/>
    </location>
</feature>
<feature type="coiled-coil region" evidence="1">
    <location>
        <begin position="4"/>
        <end position="156"/>
    </location>
</feature>